<dbReference type="RefSeq" id="WP_275770249.1">
    <property type="nucleotide sequence ID" value="NZ_BAABDE010000002.1"/>
</dbReference>
<gene>
    <name evidence="3" type="ORF">GCM10022403_005070</name>
</gene>
<dbReference type="Proteomes" id="UP001501009">
    <property type="component" value="Unassembled WGS sequence"/>
</dbReference>
<keyword evidence="2" id="KW-0479">Metal-binding</keyword>
<dbReference type="Pfam" id="PF00067">
    <property type="entry name" value="p450"/>
    <property type="match status" value="1"/>
</dbReference>
<accession>A0ABP7GWR9</accession>
<keyword evidence="2" id="KW-0349">Heme</keyword>
<evidence type="ECO:0000313" key="4">
    <source>
        <dbReference type="Proteomes" id="UP001501009"/>
    </source>
</evidence>
<dbReference type="PANTHER" id="PTHR46696:SF1">
    <property type="entry name" value="CYTOCHROME P450 YJIB-RELATED"/>
    <property type="match status" value="1"/>
</dbReference>
<dbReference type="InterPro" id="IPR036396">
    <property type="entry name" value="Cyt_P450_sf"/>
</dbReference>
<dbReference type="PANTHER" id="PTHR46696">
    <property type="entry name" value="P450, PUTATIVE (EUROFUNG)-RELATED"/>
    <property type="match status" value="1"/>
</dbReference>
<protein>
    <recommendedName>
        <fullName evidence="5">Cytochrome P450</fullName>
    </recommendedName>
</protein>
<evidence type="ECO:0000313" key="3">
    <source>
        <dbReference type="EMBL" id="GAA3772896.1"/>
    </source>
</evidence>
<dbReference type="PRINTS" id="PR00385">
    <property type="entry name" value="P450"/>
</dbReference>
<dbReference type="InterPro" id="IPR017972">
    <property type="entry name" value="Cyt_P450_CS"/>
</dbReference>
<dbReference type="PRINTS" id="PR00359">
    <property type="entry name" value="BP450"/>
</dbReference>
<comment type="caution">
    <text evidence="3">The sequence shown here is derived from an EMBL/GenBank/DDBJ whole genome shotgun (WGS) entry which is preliminary data.</text>
</comment>
<dbReference type="PROSITE" id="PS00086">
    <property type="entry name" value="CYTOCHROME_P450"/>
    <property type="match status" value="1"/>
</dbReference>
<keyword evidence="2" id="KW-0560">Oxidoreductase</keyword>
<name>A0ABP7GWR9_9ACTN</name>
<dbReference type="SUPFAM" id="SSF48264">
    <property type="entry name" value="Cytochrome P450"/>
    <property type="match status" value="1"/>
</dbReference>
<organism evidence="3 4">
    <name type="scientific">Streptomyces coacervatus</name>
    <dbReference type="NCBI Taxonomy" id="647381"/>
    <lineage>
        <taxon>Bacteria</taxon>
        <taxon>Bacillati</taxon>
        <taxon>Actinomycetota</taxon>
        <taxon>Actinomycetes</taxon>
        <taxon>Kitasatosporales</taxon>
        <taxon>Streptomycetaceae</taxon>
        <taxon>Streptomyces</taxon>
    </lineage>
</organism>
<reference evidence="4" key="1">
    <citation type="journal article" date="2019" name="Int. J. Syst. Evol. Microbiol.">
        <title>The Global Catalogue of Microorganisms (GCM) 10K type strain sequencing project: providing services to taxonomists for standard genome sequencing and annotation.</title>
        <authorList>
            <consortium name="The Broad Institute Genomics Platform"/>
            <consortium name="The Broad Institute Genome Sequencing Center for Infectious Disease"/>
            <person name="Wu L."/>
            <person name="Ma J."/>
        </authorList>
    </citation>
    <scope>NUCLEOTIDE SEQUENCE [LARGE SCALE GENOMIC DNA]</scope>
    <source>
        <strain evidence="4">JCM 17138</strain>
    </source>
</reference>
<comment type="similarity">
    <text evidence="1 2">Belongs to the cytochrome P450 family.</text>
</comment>
<dbReference type="EMBL" id="BAABDE010000002">
    <property type="protein sequence ID" value="GAA3772896.1"/>
    <property type="molecule type" value="Genomic_DNA"/>
</dbReference>
<evidence type="ECO:0000256" key="2">
    <source>
        <dbReference type="RuleBase" id="RU000461"/>
    </source>
</evidence>
<evidence type="ECO:0008006" key="5">
    <source>
        <dbReference type="Google" id="ProtNLM"/>
    </source>
</evidence>
<sequence>MGYLAEIVAKDDLVPGGFGSTLLEAHKAGRIPVERAIGLLAGYVVAAFDTTISAISSGMWLFARHPDQWELLRADPSLVPSAFHEIVRIESPIQVFSRVTTHEADLGEGVVIPPGARVLHSYGAANRDERHFPDPDRFDVRRNPVDHLGFGHGNHACAGQGLARLEVHAVLRALAARVRRIEPTGEPFRALNNITRGFRSLPLTVS</sequence>
<dbReference type="InterPro" id="IPR002397">
    <property type="entry name" value="Cyt_P450_B"/>
</dbReference>
<dbReference type="Gene3D" id="1.10.630.10">
    <property type="entry name" value="Cytochrome P450"/>
    <property type="match status" value="1"/>
</dbReference>
<keyword evidence="2" id="KW-0408">Iron</keyword>
<proteinExistence type="inferred from homology"/>
<evidence type="ECO:0000256" key="1">
    <source>
        <dbReference type="ARBA" id="ARBA00010617"/>
    </source>
</evidence>
<keyword evidence="4" id="KW-1185">Reference proteome</keyword>
<dbReference type="InterPro" id="IPR001128">
    <property type="entry name" value="Cyt_P450"/>
</dbReference>
<keyword evidence="2" id="KW-0503">Monooxygenase</keyword>